<evidence type="ECO:0000313" key="6">
    <source>
        <dbReference type="EMBL" id="KAF7172879.1"/>
    </source>
</evidence>
<comment type="caution">
    <text evidence="6">The sequence shown here is derived from an EMBL/GenBank/DDBJ whole genome shotgun (WGS) entry which is preliminary data.</text>
</comment>
<dbReference type="Gene3D" id="2.30.30.40">
    <property type="entry name" value="SH3 Domains"/>
    <property type="match status" value="1"/>
</dbReference>
<feature type="region of interest" description="Disordered" evidence="2">
    <location>
        <begin position="118"/>
        <end position="172"/>
    </location>
</feature>
<keyword evidence="3" id="KW-1133">Transmembrane helix</keyword>
<evidence type="ECO:0000313" key="5">
    <source>
        <dbReference type="EMBL" id="KAF7130959.1"/>
    </source>
</evidence>
<evidence type="ECO:0000256" key="1">
    <source>
        <dbReference type="ARBA" id="ARBA00022443"/>
    </source>
</evidence>
<sequence>MTSVTAGLPVGAQDSQASPQEPPRQSYDDGMYHPGYARPTLVADHPDDLGKAETKPIAADAELDGPGSTETGMLRGTTTETMADNKAGAVKPAAHPAEGPMDLRQGHFDPPLQLISTMSTSTASSSTTSSTSSHDSMTRTTLHTTSMPTTTKASSPTSASHSSSTPVAAAHSDMTPGAQAGIVILVLSLATILIGMIYWRLHRRKQALLRTIRGEESPPSPPPTEKPNLPNPVYRFASNLYTSSTCTLVNVTEIIKGSIREKPPSTNDNVRSSSIYSGNETRPNQTRRNVFTSYQAQLWKNRAYHAASRARLASCSAVDLVAEKVSSLRGEKKPDRRSRYSNGYAFAEEFQHVPPPPPTRIQKVVASAAGLYANGSSTVRTVAASFKAQPQPPPAPPPKDTPSSTFSSMSSRNPYDDGKQNTHDFQPPCDISDNLNLVKVRSVSSGTVAMSNPADISVDALAGRISGESERTQEAVGESSPSPSQSTAPSRHSQRQSPPPAVSREGSLAHSGRAPSTQLEVPSVKMWTKQVYRVEMDFSSRSDGHLQVGEGQMVLLEQIFDDGWALCTLTDTEVQGLLPRACLSTWPIKERRHYASSSNASERAPGSTRDFSPTDSQSFRFYRQQSRPGTPKPGPESKPPSLESKPPSLKKQSTSPQQSISPQQSTSLQQSISPTLSTFFRP</sequence>
<keyword evidence="7" id="KW-1185">Reference proteome</keyword>
<feature type="compositionally biased region" description="Basic and acidic residues" evidence="2">
    <location>
        <begin position="44"/>
        <end position="54"/>
    </location>
</feature>
<dbReference type="InterPro" id="IPR036028">
    <property type="entry name" value="SH3-like_dom_sf"/>
</dbReference>
<evidence type="ECO:0000256" key="2">
    <source>
        <dbReference type="SAM" id="MobiDB-lite"/>
    </source>
</evidence>
<keyword evidence="3" id="KW-0812">Transmembrane</keyword>
<feature type="region of interest" description="Disordered" evidence="2">
    <location>
        <begin position="385"/>
        <end position="432"/>
    </location>
</feature>
<feature type="compositionally biased region" description="Pro residues" evidence="2">
    <location>
        <begin position="390"/>
        <end position="400"/>
    </location>
</feature>
<keyword evidence="3" id="KW-0472">Membrane</keyword>
<evidence type="ECO:0000313" key="7">
    <source>
        <dbReference type="Proteomes" id="UP000630445"/>
    </source>
</evidence>
<protein>
    <recommendedName>
        <fullName evidence="4">SH3 domain-containing protein</fullName>
    </recommendedName>
</protein>
<dbReference type="OrthoDB" id="5340910at2759"/>
<dbReference type="EMBL" id="JACBAD010001887">
    <property type="protein sequence ID" value="KAF7130959.1"/>
    <property type="molecule type" value="Genomic_DNA"/>
</dbReference>
<accession>A0A8H6QI20</accession>
<feature type="transmembrane region" description="Helical" evidence="3">
    <location>
        <begin position="180"/>
        <end position="201"/>
    </location>
</feature>
<dbReference type="InterPro" id="IPR001452">
    <property type="entry name" value="SH3_domain"/>
</dbReference>
<feature type="region of interest" description="Disordered" evidence="2">
    <location>
        <begin position="212"/>
        <end position="231"/>
    </location>
</feature>
<feature type="region of interest" description="Disordered" evidence="2">
    <location>
        <begin position="593"/>
        <end position="682"/>
    </location>
</feature>
<feature type="compositionally biased region" description="Low complexity" evidence="2">
    <location>
        <begin position="479"/>
        <end position="491"/>
    </location>
</feature>
<evidence type="ECO:0000313" key="8">
    <source>
        <dbReference type="Proteomes" id="UP000662466"/>
    </source>
</evidence>
<feature type="region of interest" description="Disordered" evidence="2">
    <location>
        <begin position="1"/>
        <end position="74"/>
    </location>
</feature>
<feature type="domain" description="SH3" evidence="4">
    <location>
        <begin position="530"/>
        <end position="587"/>
    </location>
</feature>
<proteinExistence type="predicted"/>
<feature type="compositionally biased region" description="Low complexity" evidence="2">
    <location>
        <begin position="639"/>
        <end position="682"/>
    </location>
</feature>
<dbReference type="SUPFAM" id="SSF50044">
    <property type="entry name" value="SH3-domain"/>
    <property type="match status" value="1"/>
</dbReference>
<feature type="compositionally biased region" description="Polar residues" evidence="2">
    <location>
        <begin position="609"/>
        <end position="627"/>
    </location>
</feature>
<dbReference type="EMBL" id="JACBAF010001822">
    <property type="protein sequence ID" value="KAF7172879.1"/>
    <property type="molecule type" value="Genomic_DNA"/>
</dbReference>
<reference evidence="6" key="1">
    <citation type="submission" date="2020-06" db="EMBL/GenBank/DDBJ databases">
        <title>Draft genome sequences of strains closely related to Aspergillus parafelis and Aspergillus hiratsukae.</title>
        <authorList>
            <person name="Dos Santos R.A.C."/>
            <person name="Rivero-Menendez O."/>
            <person name="Steenwyk J.L."/>
            <person name="Mead M.E."/>
            <person name="Goldman G.H."/>
            <person name="Alastruey-Izquierdo A."/>
            <person name="Rokas A."/>
        </authorList>
    </citation>
    <scope>NUCLEOTIDE SEQUENCE</scope>
    <source>
        <strain evidence="5">CNM-CM5793</strain>
        <strain evidence="6">CNM-CM6106</strain>
    </source>
</reference>
<feature type="region of interest" description="Disordered" evidence="2">
    <location>
        <begin position="468"/>
        <end position="521"/>
    </location>
</feature>
<evidence type="ECO:0000259" key="4">
    <source>
        <dbReference type="SMART" id="SM00326"/>
    </source>
</evidence>
<dbReference type="SMART" id="SM00326">
    <property type="entry name" value="SH3"/>
    <property type="match status" value="1"/>
</dbReference>
<keyword evidence="1" id="KW-0728">SH3 domain</keyword>
<feature type="region of interest" description="Disordered" evidence="2">
    <location>
        <begin position="260"/>
        <end position="286"/>
    </location>
</feature>
<dbReference type="Proteomes" id="UP000630445">
    <property type="component" value="Unassembled WGS sequence"/>
</dbReference>
<feature type="compositionally biased region" description="Polar residues" evidence="2">
    <location>
        <begin position="264"/>
        <end position="286"/>
    </location>
</feature>
<organism evidence="6 8">
    <name type="scientific">Aspergillus hiratsukae</name>
    <dbReference type="NCBI Taxonomy" id="1194566"/>
    <lineage>
        <taxon>Eukaryota</taxon>
        <taxon>Fungi</taxon>
        <taxon>Dikarya</taxon>
        <taxon>Ascomycota</taxon>
        <taxon>Pezizomycotina</taxon>
        <taxon>Eurotiomycetes</taxon>
        <taxon>Eurotiomycetidae</taxon>
        <taxon>Eurotiales</taxon>
        <taxon>Aspergillaceae</taxon>
        <taxon>Aspergillus</taxon>
        <taxon>Aspergillus subgen. Fumigati</taxon>
    </lineage>
</organism>
<gene>
    <name evidence="5" type="ORF">CNMCM5793_003894</name>
    <name evidence="6" type="ORF">CNMCM6106_006960</name>
</gene>
<name>A0A8H6QI20_9EURO</name>
<dbReference type="Proteomes" id="UP000662466">
    <property type="component" value="Unassembled WGS sequence"/>
</dbReference>
<dbReference type="AlphaFoldDB" id="A0A8H6QI20"/>
<evidence type="ECO:0000256" key="3">
    <source>
        <dbReference type="SAM" id="Phobius"/>
    </source>
</evidence>